<sequence length="169" mass="18496">MNTLQLVFTIFLVSTAVLAKPKQSRSFFFSAQTTNQTYSTGSKAFLFVETSDGGSIDDNDDWKTCSWKRLSDGKTCDIQYNCSGSLCSLGIGTFSRYLNCDPELKGRVSFFGPSANERNNFCGIVLSRLGQKDTSTWECSVEQCKFTGCGSEDGDGTVITTTIDVNVNN</sequence>
<dbReference type="Gene3D" id="2.60.40.10">
    <property type="entry name" value="Immunoglobulins"/>
    <property type="match status" value="1"/>
</dbReference>
<reference evidence="2" key="1">
    <citation type="submission" date="2014-05" db="EMBL/GenBank/DDBJ databases">
        <authorList>
            <person name="Chronopoulou M."/>
        </authorList>
    </citation>
    <scope>NUCLEOTIDE SEQUENCE</scope>
    <source>
        <tissue evidence="2">Whole organism</tissue>
    </source>
</reference>
<dbReference type="InterPro" id="IPR013783">
    <property type="entry name" value="Ig-like_fold"/>
</dbReference>
<accession>A0A0K2T694</accession>
<protein>
    <submittedName>
        <fullName evidence="2">Uncharacterized protein</fullName>
    </submittedName>
</protein>
<dbReference type="OrthoDB" id="10486121at2759"/>
<dbReference type="EMBL" id="HACA01003605">
    <property type="protein sequence ID" value="CDW20966.1"/>
    <property type="molecule type" value="Transcribed_RNA"/>
</dbReference>
<organism evidence="2">
    <name type="scientific">Lepeophtheirus salmonis</name>
    <name type="common">Salmon louse</name>
    <name type="synonym">Caligus salmonis</name>
    <dbReference type="NCBI Taxonomy" id="72036"/>
    <lineage>
        <taxon>Eukaryota</taxon>
        <taxon>Metazoa</taxon>
        <taxon>Ecdysozoa</taxon>
        <taxon>Arthropoda</taxon>
        <taxon>Crustacea</taxon>
        <taxon>Multicrustacea</taxon>
        <taxon>Hexanauplia</taxon>
        <taxon>Copepoda</taxon>
        <taxon>Siphonostomatoida</taxon>
        <taxon>Caligidae</taxon>
        <taxon>Lepeophtheirus</taxon>
    </lineage>
</organism>
<evidence type="ECO:0000313" key="2">
    <source>
        <dbReference type="EMBL" id="CDW20966.1"/>
    </source>
</evidence>
<feature type="signal peptide" evidence="1">
    <location>
        <begin position="1"/>
        <end position="19"/>
    </location>
</feature>
<feature type="chain" id="PRO_5005487523" evidence="1">
    <location>
        <begin position="20"/>
        <end position="169"/>
    </location>
</feature>
<keyword evidence="1" id="KW-0732">Signal</keyword>
<dbReference type="AlphaFoldDB" id="A0A0K2T694"/>
<evidence type="ECO:0000256" key="1">
    <source>
        <dbReference type="SAM" id="SignalP"/>
    </source>
</evidence>
<proteinExistence type="predicted"/>
<name>A0A0K2T694_LEPSM</name>